<dbReference type="GO" id="GO:0005576">
    <property type="term" value="C:extracellular region"/>
    <property type="evidence" value="ECO:0007669"/>
    <property type="project" value="InterPro"/>
</dbReference>
<feature type="compositionally biased region" description="Polar residues" evidence="1">
    <location>
        <begin position="15"/>
        <end position="40"/>
    </location>
</feature>
<dbReference type="Gene3D" id="2.170.140.10">
    <property type="entry name" value="Chitin binding domain"/>
    <property type="match status" value="1"/>
</dbReference>
<dbReference type="InterPro" id="IPR036508">
    <property type="entry name" value="Chitin-bd_dom_sf"/>
</dbReference>
<accession>A0A5B7DNL1</accession>
<feature type="domain" description="Chitin-binding type-2" evidence="2">
    <location>
        <begin position="49"/>
        <end position="88"/>
    </location>
</feature>
<dbReference type="OrthoDB" id="504708at2759"/>
<dbReference type="AlphaFoldDB" id="A0A5B7DNL1"/>
<dbReference type="GO" id="GO:0008061">
    <property type="term" value="F:chitin binding"/>
    <property type="evidence" value="ECO:0007669"/>
    <property type="project" value="InterPro"/>
</dbReference>
<dbReference type="InterPro" id="IPR002557">
    <property type="entry name" value="Chitin-bd_dom"/>
</dbReference>
<feature type="compositionally biased region" description="Polar residues" evidence="1">
    <location>
        <begin position="144"/>
        <end position="163"/>
    </location>
</feature>
<feature type="compositionally biased region" description="Polar residues" evidence="1">
    <location>
        <begin position="98"/>
        <end position="109"/>
    </location>
</feature>
<dbReference type="Pfam" id="PF01607">
    <property type="entry name" value="CBM_14"/>
    <property type="match status" value="1"/>
</dbReference>
<comment type="caution">
    <text evidence="3">The sequence shown here is derived from an EMBL/GenBank/DDBJ whole genome shotgun (WGS) entry which is preliminary data.</text>
</comment>
<evidence type="ECO:0000313" key="3">
    <source>
        <dbReference type="EMBL" id="MPC23212.1"/>
    </source>
</evidence>
<organism evidence="3 4">
    <name type="scientific">Portunus trituberculatus</name>
    <name type="common">Swimming crab</name>
    <name type="synonym">Neptunus trituberculatus</name>
    <dbReference type="NCBI Taxonomy" id="210409"/>
    <lineage>
        <taxon>Eukaryota</taxon>
        <taxon>Metazoa</taxon>
        <taxon>Ecdysozoa</taxon>
        <taxon>Arthropoda</taxon>
        <taxon>Crustacea</taxon>
        <taxon>Multicrustacea</taxon>
        <taxon>Malacostraca</taxon>
        <taxon>Eumalacostraca</taxon>
        <taxon>Eucarida</taxon>
        <taxon>Decapoda</taxon>
        <taxon>Pleocyemata</taxon>
        <taxon>Brachyura</taxon>
        <taxon>Eubrachyura</taxon>
        <taxon>Portunoidea</taxon>
        <taxon>Portunidae</taxon>
        <taxon>Portuninae</taxon>
        <taxon>Portunus</taxon>
    </lineage>
</organism>
<feature type="region of interest" description="Disordered" evidence="1">
    <location>
        <begin position="1"/>
        <end position="43"/>
    </location>
</feature>
<reference evidence="3 4" key="1">
    <citation type="submission" date="2019-05" db="EMBL/GenBank/DDBJ databases">
        <title>Another draft genome of Portunus trituberculatus and its Hox gene families provides insights of decapod evolution.</title>
        <authorList>
            <person name="Jeong J.-H."/>
            <person name="Song I."/>
            <person name="Kim S."/>
            <person name="Choi T."/>
            <person name="Kim D."/>
            <person name="Ryu S."/>
            <person name="Kim W."/>
        </authorList>
    </citation>
    <scope>NUCLEOTIDE SEQUENCE [LARGE SCALE GENOMIC DNA]</scope>
    <source>
        <tissue evidence="3">Muscle</tissue>
    </source>
</reference>
<feature type="compositionally biased region" description="Low complexity" evidence="1">
    <location>
        <begin position="1"/>
        <end position="14"/>
    </location>
</feature>
<dbReference type="Proteomes" id="UP000324222">
    <property type="component" value="Unassembled WGS sequence"/>
</dbReference>
<dbReference type="SUPFAM" id="SSF57625">
    <property type="entry name" value="Invertebrate chitin-binding proteins"/>
    <property type="match status" value="1"/>
</dbReference>
<evidence type="ECO:0000259" key="2">
    <source>
        <dbReference type="PROSITE" id="PS50940"/>
    </source>
</evidence>
<name>A0A5B7DNL1_PORTR</name>
<dbReference type="SMART" id="SM00494">
    <property type="entry name" value="ChtBD2"/>
    <property type="match status" value="1"/>
</dbReference>
<dbReference type="PROSITE" id="PS50940">
    <property type="entry name" value="CHIT_BIND_II"/>
    <property type="match status" value="1"/>
</dbReference>
<evidence type="ECO:0000256" key="1">
    <source>
        <dbReference type="SAM" id="MobiDB-lite"/>
    </source>
</evidence>
<feature type="region of interest" description="Disordered" evidence="1">
    <location>
        <begin position="141"/>
        <end position="163"/>
    </location>
</feature>
<keyword evidence="4" id="KW-1185">Reference proteome</keyword>
<proteinExistence type="predicted"/>
<feature type="region of interest" description="Disordered" evidence="1">
    <location>
        <begin position="98"/>
        <end position="119"/>
    </location>
</feature>
<gene>
    <name evidence="3" type="ORF">E2C01_016252</name>
</gene>
<protein>
    <recommendedName>
        <fullName evidence="2">Chitin-binding type-2 domain-containing protein</fullName>
    </recommendedName>
</protein>
<sequence length="163" mass="17720">MVGLPSSYSPSSSPQVSNKGLSACQQRSLRNTGNGRQRLQSGKPAEVADFNCPQDFGYYPHPTDCTQYYVCVFGGALQESCTGGLVYSFDKFDHSFSSTKNHRTTQTLNGPDRSGNERALFRNPSSKSQFLSSHFSSSSFFNAPGTSGSTNRRPTKSTSFTPS</sequence>
<evidence type="ECO:0000313" key="4">
    <source>
        <dbReference type="Proteomes" id="UP000324222"/>
    </source>
</evidence>
<dbReference type="EMBL" id="VSRR010001178">
    <property type="protein sequence ID" value="MPC23212.1"/>
    <property type="molecule type" value="Genomic_DNA"/>
</dbReference>